<feature type="signal peptide" evidence="2">
    <location>
        <begin position="1"/>
        <end position="32"/>
    </location>
</feature>
<evidence type="ECO:0000313" key="4">
    <source>
        <dbReference type="Proteomes" id="UP000233551"/>
    </source>
</evidence>
<gene>
    <name evidence="3" type="ORF">CRG98_039641</name>
</gene>
<feature type="region of interest" description="Disordered" evidence="1">
    <location>
        <begin position="123"/>
        <end position="149"/>
    </location>
</feature>
<feature type="chain" id="PRO_5014154204" evidence="2">
    <location>
        <begin position="33"/>
        <end position="166"/>
    </location>
</feature>
<dbReference type="EMBL" id="PGOL01003681">
    <property type="protein sequence ID" value="PKI39978.1"/>
    <property type="molecule type" value="Genomic_DNA"/>
</dbReference>
<evidence type="ECO:0000256" key="1">
    <source>
        <dbReference type="SAM" id="MobiDB-lite"/>
    </source>
</evidence>
<proteinExistence type="predicted"/>
<accession>A0A2I0I7L1</accession>
<dbReference type="Proteomes" id="UP000233551">
    <property type="component" value="Unassembled WGS sequence"/>
</dbReference>
<evidence type="ECO:0000313" key="3">
    <source>
        <dbReference type="EMBL" id="PKI39978.1"/>
    </source>
</evidence>
<keyword evidence="4" id="KW-1185">Reference proteome</keyword>
<organism evidence="3 4">
    <name type="scientific">Punica granatum</name>
    <name type="common">Pomegranate</name>
    <dbReference type="NCBI Taxonomy" id="22663"/>
    <lineage>
        <taxon>Eukaryota</taxon>
        <taxon>Viridiplantae</taxon>
        <taxon>Streptophyta</taxon>
        <taxon>Embryophyta</taxon>
        <taxon>Tracheophyta</taxon>
        <taxon>Spermatophyta</taxon>
        <taxon>Magnoliopsida</taxon>
        <taxon>eudicotyledons</taxon>
        <taxon>Gunneridae</taxon>
        <taxon>Pentapetalae</taxon>
        <taxon>rosids</taxon>
        <taxon>malvids</taxon>
        <taxon>Myrtales</taxon>
        <taxon>Lythraceae</taxon>
        <taxon>Punica</taxon>
    </lineage>
</organism>
<name>A0A2I0I7L1_PUNGR</name>
<reference evidence="3 4" key="1">
    <citation type="submission" date="2017-11" db="EMBL/GenBank/DDBJ databases">
        <title>De-novo sequencing of pomegranate (Punica granatum L.) genome.</title>
        <authorList>
            <person name="Akparov Z."/>
            <person name="Amiraslanov A."/>
            <person name="Hajiyeva S."/>
            <person name="Abbasov M."/>
            <person name="Kaur K."/>
            <person name="Hamwieh A."/>
            <person name="Solovyev V."/>
            <person name="Salamov A."/>
            <person name="Braich B."/>
            <person name="Kosarev P."/>
            <person name="Mahmoud A."/>
            <person name="Hajiyev E."/>
            <person name="Babayeva S."/>
            <person name="Izzatullayeva V."/>
            <person name="Mammadov A."/>
            <person name="Mammadov A."/>
            <person name="Sharifova S."/>
            <person name="Ojaghi J."/>
            <person name="Eynullazada K."/>
            <person name="Bayramov B."/>
            <person name="Abdulazimova A."/>
            <person name="Shahmuradov I."/>
        </authorList>
    </citation>
    <scope>NUCLEOTIDE SEQUENCE [LARGE SCALE GENOMIC DNA]</scope>
    <source>
        <strain evidence="4">cv. AG2017</strain>
        <tissue evidence="3">Leaf</tissue>
    </source>
</reference>
<protein>
    <submittedName>
        <fullName evidence="3">Uncharacterized protein</fullName>
    </submittedName>
</protein>
<comment type="caution">
    <text evidence="3">The sequence shown here is derived from an EMBL/GenBank/DDBJ whole genome shotgun (WGS) entry which is preliminary data.</text>
</comment>
<evidence type="ECO:0000256" key="2">
    <source>
        <dbReference type="SAM" id="SignalP"/>
    </source>
</evidence>
<dbReference type="AlphaFoldDB" id="A0A2I0I7L1"/>
<keyword evidence="2" id="KW-0732">Signal</keyword>
<sequence length="166" mass="18786">MDAIFPLPLSPSGSSSWWKVLCLEIILRWVMGFHQKKEKDKKKRWVMGTVCLSLPLRQLIQSCDLFLNGCVGVRRSCGSFIELVCYPEDPTAASFRDPSSSSAPKASRVPTRIGCLGELHRRHLKHSSQGSSRERRKMNRTVRDSGSRQGISKTLALLSEMNYDFQ</sequence>